<evidence type="ECO:0008006" key="3">
    <source>
        <dbReference type="Google" id="ProtNLM"/>
    </source>
</evidence>
<dbReference type="Pfam" id="PF04134">
    <property type="entry name" value="DCC1-like"/>
    <property type="match status" value="1"/>
</dbReference>
<sequence length="138" mass="15764">MQCTTSKDHAIEVFYDGGCPLCLREISMLQRWDKRSKIRFTDIDAPTFKVDEAGKTYEELMAKMHARLPDGTWLEGVEVFRRLYEAVGFKRLTALSRLPLVTQVLDLGYSIFARNRLRLTGRCSTQTCSAKHSTPTSL</sequence>
<dbReference type="Proteomes" id="UP000318437">
    <property type="component" value="Unassembled WGS sequence"/>
</dbReference>
<dbReference type="SUPFAM" id="SSF52833">
    <property type="entry name" value="Thioredoxin-like"/>
    <property type="match status" value="1"/>
</dbReference>
<comment type="caution">
    <text evidence="1">The sequence shown here is derived from an EMBL/GenBank/DDBJ whole genome shotgun (WGS) entry which is preliminary data.</text>
</comment>
<dbReference type="EMBL" id="SJPS01000001">
    <property type="protein sequence ID" value="TWU30435.1"/>
    <property type="molecule type" value="Genomic_DNA"/>
</dbReference>
<dbReference type="AlphaFoldDB" id="A0A5C6D2T3"/>
<accession>A0A5C6D2T3</accession>
<evidence type="ECO:0000313" key="2">
    <source>
        <dbReference type="Proteomes" id="UP000318437"/>
    </source>
</evidence>
<dbReference type="RefSeq" id="WP_146448677.1">
    <property type="nucleotide sequence ID" value="NZ_SJPS01000001.1"/>
</dbReference>
<gene>
    <name evidence="1" type="ORF">Pla144_12210</name>
</gene>
<keyword evidence="2" id="KW-1185">Reference proteome</keyword>
<evidence type="ECO:0000313" key="1">
    <source>
        <dbReference type="EMBL" id="TWU30435.1"/>
    </source>
</evidence>
<proteinExistence type="predicted"/>
<dbReference type="PANTHER" id="PTHR34290:SF2">
    <property type="entry name" value="OS04G0668800 PROTEIN"/>
    <property type="match status" value="1"/>
</dbReference>
<dbReference type="InterPro" id="IPR007263">
    <property type="entry name" value="DCC1-like"/>
</dbReference>
<dbReference type="OrthoDB" id="1260738at2"/>
<name>A0A5C6D2T3_9BACT</name>
<organism evidence="1 2">
    <name type="scientific">Bythopirellula polymerisocia</name>
    <dbReference type="NCBI Taxonomy" id="2528003"/>
    <lineage>
        <taxon>Bacteria</taxon>
        <taxon>Pseudomonadati</taxon>
        <taxon>Planctomycetota</taxon>
        <taxon>Planctomycetia</taxon>
        <taxon>Pirellulales</taxon>
        <taxon>Lacipirellulaceae</taxon>
        <taxon>Bythopirellula</taxon>
    </lineage>
</organism>
<dbReference type="InterPro" id="IPR044691">
    <property type="entry name" value="DCC1_Trx"/>
</dbReference>
<dbReference type="GO" id="GO:0015035">
    <property type="term" value="F:protein-disulfide reductase activity"/>
    <property type="evidence" value="ECO:0007669"/>
    <property type="project" value="InterPro"/>
</dbReference>
<dbReference type="PANTHER" id="PTHR34290">
    <property type="entry name" value="SI:CH73-390P7.2"/>
    <property type="match status" value="1"/>
</dbReference>
<reference evidence="1 2" key="1">
    <citation type="submission" date="2019-02" db="EMBL/GenBank/DDBJ databases">
        <title>Deep-cultivation of Planctomycetes and their phenomic and genomic characterization uncovers novel biology.</title>
        <authorList>
            <person name="Wiegand S."/>
            <person name="Jogler M."/>
            <person name="Boedeker C."/>
            <person name="Pinto D."/>
            <person name="Vollmers J."/>
            <person name="Rivas-Marin E."/>
            <person name="Kohn T."/>
            <person name="Peeters S.H."/>
            <person name="Heuer A."/>
            <person name="Rast P."/>
            <person name="Oberbeckmann S."/>
            <person name="Bunk B."/>
            <person name="Jeske O."/>
            <person name="Meyerdierks A."/>
            <person name="Storesund J.E."/>
            <person name="Kallscheuer N."/>
            <person name="Luecker S."/>
            <person name="Lage O.M."/>
            <person name="Pohl T."/>
            <person name="Merkel B.J."/>
            <person name="Hornburger P."/>
            <person name="Mueller R.-W."/>
            <person name="Bruemmer F."/>
            <person name="Labrenz M."/>
            <person name="Spormann A.M."/>
            <person name="Op Den Camp H."/>
            <person name="Overmann J."/>
            <person name="Amann R."/>
            <person name="Jetten M.S.M."/>
            <person name="Mascher T."/>
            <person name="Medema M.H."/>
            <person name="Devos D.P."/>
            <person name="Kaster A.-K."/>
            <person name="Ovreas L."/>
            <person name="Rohde M."/>
            <person name="Galperin M.Y."/>
            <person name="Jogler C."/>
        </authorList>
    </citation>
    <scope>NUCLEOTIDE SEQUENCE [LARGE SCALE GENOMIC DNA]</scope>
    <source>
        <strain evidence="1 2">Pla144</strain>
    </source>
</reference>
<dbReference type="InterPro" id="IPR036249">
    <property type="entry name" value="Thioredoxin-like_sf"/>
</dbReference>
<protein>
    <recommendedName>
        <fullName evidence="3">Thiol-disulfide oxidoreductase</fullName>
    </recommendedName>
</protein>